<feature type="domain" description="3-hydroxyacyl-CoA dehydrogenase C-terminal" evidence="4">
    <location>
        <begin position="144"/>
        <end position="240"/>
    </location>
</feature>
<dbReference type="InterPro" id="IPR022694">
    <property type="entry name" value="3-OHacyl-CoA_DH"/>
</dbReference>
<dbReference type="SUPFAM" id="SSF51735">
    <property type="entry name" value="NAD(P)-binding Rossmann-fold domains"/>
    <property type="match status" value="1"/>
</dbReference>
<dbReference type="SUPFAM" id="SSF48179">
    <property type="entry name" value="6-phosphogluconate dehydrogenase C-terminal domain-like"/>
    <property type="match status" value="1"/>
</dbReference>
<evidence type="ECO:0000313" key="7">
    <source>
        <dbReference type="Proteomes" id="UP000076476"/>
    </source>
</evidence>
<dbReference type="OrthoDB" id="2986269at2"/>
<dbReference type="InterPro" id="IPR036291">
    <property type="entry name" value="NAD(P)-bd_dom_sf"/>
</dbReference>
<evidence type="ECO:0000259" key="5">
    <source>
        <dbReference type="Pfam" id="PF02737"/>
    </source>
</evidence>
<dbReference type="GO" id="GO:0006631">
    <property type="term" value="P:fatty acid metabolic process"/>
    <property type="evidence" value="ECO:0007669"/>
    <property type="project" value="InterPro"/>
</dbReference>
<proteinExistence type="inferred from homology"/>
<dbReference type="PIRSF" id="PIRSF000105">
    <property type="entry name" value="HCDH"/>
    <property type="match status" value="1"/>
</dbReference>
<keyword evidence="3" id="KW-0560">Oxidoreductase</keyword>
<dbReference type="InterPro" id="IPR008927">
    <property type="entry name" value="6-PGluconate_DH-like_C_sf"/>
</dbReference>
<dbReference type="Gene3D" id="3.40.50.720">
    <property type="entry name" value="NAD(P)-binding Rossmann-like Domain"/>
    <property type="match status" value="1"/>
</dbReference>
<dbReference type="GO" id="GO:0016616">
    <property type="term" value="F:oxidoreductase activity, acting on the CH-OH group of donors, NAD or NADP as acceptor"/>
    <property type="evidence" value="ECO:0007669"/>
    <property type="project" value="InterPro"/>
</dbReference>
<dbReference type="InterPro" id="IPR006176">
    <property type="entry name" value="3-OHacyl-CoA_DH_NAD-bd"/>
</dbReference>
<dbReference type="AlphaFoldDB" id="A0A165WH73"/>
<dbReference type="STRING" id="33936.AZI98_16970"/>
<feature type="domain" description="3-hydroxyacyl-CoA dehydrogenase NAD binding" evidence="5">
    <location>
        <begin position="9"/>
        <end position="141"/>
    </location>
</feature>
<dbReference type="PANTHER" id="PTHR48075:SF5">
    <property type="entry name" value="3-HYDROXYBUTYRYL-COA DEHYDROGENASE"/>
    <property type="match status" value="1"/>
</dbReference>
<dbReference type="Gene3D" id="1.10.1040.10">
    <property type="entry name" value="N-(1-d-carboxylethyl)-l-norvaline Dehydrogenase, domain 2"/>
    <property type="match status" value="1"/>
</dbReference>
<protein>
    <submittedName>
        <fullName evidence="6">3-hydroxybutyryl-CoA dehydrogenase</fullName>
    </submittedName>
</protein>
<dbReference type="PANTHER" id="PTHR48075">
    <property type="entry name" value="3-HYDROXYACYL-COA DEHYDROGENASE FAMILY PROTEIN"/>
    <property type="match status" value="1"/>
</dbReference>
<evidence type="ECO:0000256" key="3">
    <source>
        <dbReference type="ARBA" id="ARBA00023002"/>
    </source>
</evidence>
<organism evidence="6 7">
    <name type="scientific">Aeribacillus pallidus</name>
    <dbReference type="NCBI Taxonomy" id="33936"/>
    <lineage>
        <taxon>Bacteria</taxon>
        <taxon>Bacillati</taxon>
        <taxon>Bacillota</taxon>
        <taxon>Bacilli</taxon>
        <taxon>Bacillales</taxon>
        <taxon>Bacillaceae</taxon>
        <taxon>Aeribacillus</taxon>
    </lineage>
</organism>
<dbReference type="InterPro" id="IPR006108">
    <property type="entry name" value="3HC_DH_C"/>
</dbReference>
<dbReference type="GO" id="GO:0070403">
    <property type="term" value="F:NAD+ binding"/>
    <property type="evidence" value="ECO:0007669"/>
    <property type="project" value="InterPro"/>
</dbReference>
<evidence type="ECO:0000259" key="4">
    <source>
        <dbReference type="Pfam" id="PF00725"/>
    </source>
</evidence>
<accession>A0A165WH73</accession>
<dbReference type="Pfam" id="PF02737">
    <property type="entry name" value="3HCDH_N"/>
    <property type="match status" value="1"/>
</dbReference>
<dbReference type="EMBL" id="LWBR01000072">
    <property type="protein sequence ID" value="KZN94973.1"/>
    <property type="molecule type" value="Genomic_DNA"/>
</dbReference>
<gene>
    <name evidence="6" type="ORF">AZI98_16970</name>
</gene>
<reference evidence="6 7" key="1">
    <citation type="submission" date="2016-04" db="EMBL/GenBank/DDBJ databases">
        <title>Draft genome sequence of Aeribacillus pallidus 8m3 from petroleum reservoir.</title>
        <authorList>
            <person name="Poltaraus A.B."/>
            <person name="Nazina T.N."/>
            <person name="Tourova T.P."/>
            <person name="Malakho S.M."/>
            <person name="Korshunova A.V."/>
            <person name="Sokolova D.S."/>
        </authorList>
    </citation>
    <scope>NUCLEOTIDE SEQUENCE [LARGE SCALE GENOMIC DNA]</scope>
    <source>
        <strain evidence="6 7">8m3</strain>
    </source>
</reference>
<comment type="similarity">
    <text evidence="2">Belongs to the 3-hydroxyacyl-CoA dehydrogenase family.</text>
</comment>
<sequence length="241" mass="26901">MKTKSFTVKVAGEGSLADSIIAQLRETGHQLEDQSAVNANFDIVIETTNLDIDQKKKLLVEIEKTLPKETVILSTCLGVTATETASWLQHPERLVGFAAFFPWEDCELVELAPALQTEKENVEKAKQFFEEVGKEVEVVEDGVGLVFPRILSLIINEAAFALTEGVASAEDIDKAMMKGTNYPMGPLRWADHIGIDDVYTVLAGLFKETGEDRYRPAPFIKKMVYAKWFGKKTGRGFYQYD</sequence>
<evidence type="ECO:0000256" key="1">
    <source>
        <dbReference type="ARBA" id="ARBA00005086"/>
    </source>
</evidence>
<evidence type="ECO:0000256" key="2">
    <source>
        <dbReference type="ARBA" id="ARBA00009463"/>
    </source>
</evidence>
<evidence type="ECO:0000313" key="6">
    <source>
        <dbReference type="EMBL" id="KZN94973.1"/>
    </source>
</evidence>
<keyword evidence="7" id="KW-1185">Reference proteome</keyword>
<dbReference type="InterPro" id="IPR013328">
    <property type="entry name" value="6PGD_dom2"/>
</dbReference>
<name>A0A165WH73_9BACI</name>
<dbReference type="Proteomes" id="UP000076476">
    <property type="component" value="Unassembled WGS sequence"/>
</dbReference>
<dbReference type="RefSeq" id="WP_063389430.1">
    <property type="nucleotide sequence ID" value="NZ_LWBR01000072.1"/>
</dbReference>
<comment type="caution">
    <text evidence="6">The sequence shown here is derived from an EMBL/GenBank/DDBJ whole genome shotgun (WGS) entry which is preliminary data.</text>
</comment>
<dbReference type="Pfam" id="PF00725">
    <property type="entry name" value="3HCDH"/>
    <property type="match status" value="1"/>
</dbReference>
<comment type="pathway">
    <text evidence="1">Lipid metabolism; butanoate metabolism.</text>
</comment>